<evidence type="ECO:0000313" key="1">
    <source>
        <dbReference type="EMBL" id="GLL05127.1"/>
    </source>
</evidence>
<accession>A0A9W6NQH6</accession>
<sequence>MQSRDNHAFESTFWELYLHEAYRRANYHITVHPTTTGSSKHPDFLIENDEGRFYVEAVRANIDSRTLAESRRLNDVHAVLESLAADKFIVRFAYDAIGSRPLATTKLRTQLTEWLASLDPQEVSDAYAAGIGRHSLPTKSFESDGWRLEFTAIPLRPDAFGRGGRLVGMYGAARAVGVDNVTPLTRAVDEKANRYGKLDAPLVIAVMANTEYPTRDYEIQKVLYGLSALSPRLASENPSDLYQDGHWLTRKGWRRGHAPQVITACNLKPWLVTSVQPKVWGTLEPGATFPIQPSWLAAVSVDTPDPTTSLAPPINELFGLPDDWLSGDAF</sequence>
<dbReference type="Proteomes" id="UP001143480">
    <property type="component" value="Unassembled WGS sequence"/>
</dbReference>
<dbReference type="EMBL" id="BSFP01000053">
    <property type="protein sequence ID" value="GLL05127.1"/>
    <property type="molecule type" value="Genomic_DNA"/>
</dbReference>
<dbReference type="AlphaFoldDB" id="A0A9W6NQH6"/>
<gene>
    <name evidence="1" type="ORF">GCM10017581_068740</name>
</gene>
<protein>
    <submittedName>
        <fullName evidence="1">Uncharacterized protein</fullName>
    </submittedName>
</protein>
<proteinExistence type="predicted"/>
<organism evidence="1 2">
    <name type="scientific">Dactylosporangium matsuzakiense</name>
    <dbReference type="NCBI Taxonomy" id="53360"/>
    <lineage>
        <taxon>Bacteria</taxon>
        <taxon>Bacillati</taxon>
        <taxon>Actinomycetota</taxon>
        <taxon>Actinomycetes</taxon>
        <taxon>Micromonosporales</taxon>
        <taxon>Micromonosporaceae</taxon>
        <taxon>Dactylosporangium</taxon>
    </lineage>
</organism>
<keyword evidence="2" id="KW-1185">Reference proteome</keyword>
<name>A0A9W6NQH6_9ACTN</name>
<comment type="caution">
    <text evidence="1">The sequence shown here is derived from an EMBL/GenBank/DDBJ whole genome shotgun (WGS) entry which is preliminary data.</text>
</comment>
<reference evidence="1" key="1">
    <citation type="journal article" date="2014" name="Int. J. Syst. Evol. Microbiol.">
        <title>Complete genome sequence of Corynebacterium casei LMG S-19264T (=DSM 44701T), isolated from a smear-ripened cheese.</title>
        <authorList>
            <consortium name="US DOE Joint Genome Institute (JGI-PGF)"/>
            <person name="Walter F."/>
            <person name="Albersmeier A."/>
            <person name="Kalinowski J."/>
            <person name="Ruckert C."/>
        </authorList>
    </citation>
    <scope>NUCLEOTIDE SEQUENCE</scope>
    <source>
        <strain evidence="1">VKM Ac-1321</strain>
    </source>
</reference>
<evidence type="ECO:0000313" key="2">
    <source>
        <dbReference type="Proteomes" id="UP001143480"/>
    </source>
</evidence>
<reference evidence="1" key="2">
    <citation type="submission" date="2023-01" db="EMBL/GenBank/DDBJ databases">
        <authorList>
            <person name="Sun Q."/>
            <person name="Evtushenko L."/>
        </authorList>
    </citation>
    <scope>NUCLEOTIDE SEQUENCE</scope>
    <source>
        <strain evidence="1">VKM Ac-1321</strain>
    </source>
</reference>